<accession>A0AB39JFL9</accession>
<evidence type="ECO:0000313" key="1">
    <source>
        <dbReference type="EMBL" id="XDO02223.1"/>
    </source>
</evidence>
<proteinExistence type="predicted"/>
<dbReference type="EMBL" id="PP542043">
    <property type="protein sequence ID" value="XDO02223.1"/>
    <property type="molecule type" value="Genomic_DNA"/>
</dbReference>
<organism evidence="1">
    <name type="scientific">Florenciella sp. virus SA2</name>
    <dbReference type="NCBI Taxonomy" id="3240092"/>
    <lineage>
        <taxon>Viruses</taxon>
    </lineage>
</organism>
<gene>
    <name evidence="1" type="ORF">FloV-SA2_00405</name>
</gene>
<reference evidence="1" key="1">
    <citation type="submission" date="2024-03" db="EMBL/GenBank/DDBJ databases">
        <title>Eukaryotic viruses encode the ribosomal protein eL40.</title>
        <authorList>
            <person name="Thomy J."/>
            <person name="Schvarcz C.R."/>
            <person name="McBeain K.A."/>
            <person name="Edwards K.F."/>
            <person name="Steward G.F."/>
        </authorList>
    </citation>
    <scope>NUCLEOTIDE SEQUENCE</scope>
    <source>
        <strain evidence="1">FloV-SA2</strain>
    </source>
</reference>
<name>A0AB39JFL9_9VIRU</name>
<sequence>MKSFYILNLLLYGVGINGYVHMNTLKTNLINNIKQDEIIKKDFKQLNNESSYELISYWHDEIRRASYFRYDLDTTNLNYLYDLEEENSLNEYRRKNLKNLTNIKYNLLFDKNNDTSWIVWRPNIEICLSRLCLYDITCKVMHNTLLYPSIREYIYLIEIDMSSSDKPVIVKNILKNPYWYNERYNCLDILQDSLDKYFISYLKFSNIIFL</sequence>
<protein>
    <submittedName>
        <fullName evidence="1">Uncharacterized protein</fullName>
    </submittedName>
</protein>